<comment type="caution">
    <text evidence="1">The sequence shown here is derived from an EMBL/GenBank/DDBJ whole genome shotgun (WGS) entry which is preliminary data.</text>
</comment>
<reference evidence="1 2" key="1">
    <citation type="journal article" date="2019" name="PLoS ONE">
        <title>Comparative genome analysis indicates high evolutionary potential of pathogenicity genes in Colletotrichum tanaceti.</title>
        <authorList>
            <person name="Lelwala R.V."/>
            <person name="Korhonen P.K."/>
            <person name="Young N.D."/>
            <person name="Scott J.B."/>
            <person name="Ades P.A."/>
            <person name="Gasser R.B."/>
            <person name="Taylor P.W.J."/>
        </authorList>
    </citation>
    <scope>NUCLEOTIDE SEQUENCE [LARGE SCALE GENOMIC DNA]</scope>
    <source>
        <strain evidence="1">BRIP57314</strain>
    </source>
</reference>
<evidence type="ECO:0000313" key="1">
    <source>
        <dbReference type="EMBL" id="TKW54834.1"/>
    </source>
</evidence>
<evidence type="ECO:0000313" key="2">
    <source>
        <dbReference type="Proteomes" id="UP000310108"/>
    </source>
</evidence>
<sequence>MLVAASQFRDSQMLLVVNVAPTHDCRQSTTHAEASGTSRRLAAAARELRRLGVVRRRARGDGLAQLGAALGGALTGVIVQPQHPCRGRGDGAS</sequence>
<dbReference type="Proteomes" id="UP000310108">
    <property type="component" value="Unassembled WGS sequence"/>
</dbReference>
<dbReference type="EMBL" id="PJEX01000120">
    <property type="protein sequence ID" value="TKW54834.1"/>
    <property type="molecule type" value="Genomic_DNA"/>
</dbReference>
<keyword evidence="2" id="KW-1185">Reference proteome</keyword>
<accession>A0A4U6XGV0</accession>
<dbReference type="AlphaFoldDB" id="A0A4U6XGV0"/>
<organism evidence="1 2">
    <name type="scientific">Colletotrichum tanaceti</name>
    <dbReference type="NCBI Taxonomy" id="1306861"/>
    <lineage>
        <taxon>Eukaryota</taxon>
        <taxon>Fungi</taxon>
        <taxon>Dikarya</taxon>
        <taxon>Ascomycota</taxon>
        <taxon>Pezizomycotina</taxon>
        <taxon>Sordariomycetes</taxon>
        <taxon>Hypocreomycetidae</taxon>
        <taxon>Glomerellales</taxon>
        <taxon>Glomerellaceae</taxon>
        <taxon>Colletotrichum</taxon>
        <taxon>Colletotrichum destructivum species complex</taxon>
    </lineage>
</organism>
<gene>
    <name evidence="1" type="ORF">CTA1_3983</name>
</gene>
<name>A0A4U6XGV0_9PEZI</name>
<proteinExistence type="predicted"/>
<protein>
    <submittedName>
        <fullName evidence="1">Uncharacterized protein</fullName>
    </submittedName>
</protein>